<dbReference type="Pfam" id="PF11817">
    <property type="entry name" value="Foie-gras_1"/>
    <property type="match status" value="1"/>
</dbReference>
<dbReference type="EMBL" id="CAJEWN010000283">
    <property type="protein sequence ID" value="CAD2176743.1"/>
    <property type="molecule type" value="Genomic_DNA"/>
</dbReference>
<protein>
    <recommendedName>
        <fullName evidence="2">Trafficking protein particle complex subunit 11 domain-containing protein</fullName>
    </recommendedName>
</protein>
<feature type="coiled-coil region" evidence="1">
    <location>
        <begin position="358"/>
        <end position="385"/>
    </location>
</feature>
<dbReference type="OrthoDB" id="6278596at2759"/>
<dbReference type="PANTHER" id="PTHR14374">
    <property type="entry name" value="FOIE GRAS"/>
    <property type="match status" value="1"/>
</dbReference>
<organism evidence="3 4">
    <name type="scientific">Meloidogyne enterolobii</name>
    <name type="common">Root-knot nematode worm</name>
    <name type="synonym">Meloidogyne mayaguensis</name>
    <dbReference type="NCBI Taxonomy" id="390850"/>
    <lineage>
        <taxon>Eukaryota</taxon>
        <taxon>Metazoa</taxon>
        <taxon>Ecdysozoa</taxon>
        <taxon>Nematoda</taxon>
        <taxon>Chromadorea</taxon>
        <taxon>Rhabditida</taxon>
        <taxon>Tylenchina</taxon>
        <taxon>Tylenchomorpha</taxon>
        <taxon>Tylenchoidea</taxon>
        <taxon>Meloidogynidae</taxon>
        <taxon>Meloidogyninae</taxon>
        <taxon>Meloidogyne</taxon>
    </lineage>
</organism>
<evidence type="ECO:0000313" key="3">
    <source>
        <dbReference type="EMBL" id="CAD2176743.1"/>
    </source>
</evidence>
<sequence length="900" mass="104037">MEPKEIDSRLINNCLRGLIFFNGLELNGKCAHHEAIFNAFTDLKRERSVQCQYKILNYGDDFFKRNNSKKTPPNDSISIKNKTRGIIKYNWQYKYLDERPALIVLFIDLDWDSDMWLQQKNECESRLNVLRQSIGQLETKLALVLIQKAKTTVDDSIATEKAIEICQFCKNINQAILCFSSFDGQKSYGRMYCSVGNCFLSDCAAYQAYFKKIRARSVPNNDQQVLLRQQFKLAFISELREDRHSSLRYYKQAYQIAADLEMLELFIYELINIAGFLNYKICELNFILNSPLEALNQFRKHSSNFFNRQMGNYPSKELAIIEFELWKSQQNRLFADLFNFAVSNGVAAYASQNPGRFLEEAASHLKKANSLIRQLKTKNALQQRQPCSINLDLNAPTIYFGHRPWLNNETILAEMKGNLQLVEHAAKIFLEQNIQENYPQSIQLFSAAIGQFKRYHCKRFATLSYLNIAEEYICFKQFGNSLQILQHVSTELRTSSFYLLLRNVLVLMANCAYCSLNINEWILAIVQLLHSEMTNLNSQIEPNLLEDAQNYFSGHSSIPFPILPNSPFYEEEICSIRPQWEQNLSVNEGRRQQNLFQLELSQLGNYSFLNCKIRFLPVNINKTTEFEEDNENKYLNIRSGDSLPIEVLLKNNSCLSLTLNNCTIYLEQISSISGKTLITLDNWSIINCDNFKESNSSSILLNPNEEIALLFILKPKIGKEFFEENLNKQQNRTQSPSSGNKNIYLDICIRSFAVRLPNGCFIWENVKSTQSLVDNSCYLVENSIVRVIPRQKRLAIVGPPNKIDLYIDESIEICFSLLNNLEDCEDLNNVRIICQKVYCEEDSNIQQQRKIVQQKFGSAPILNTLNLNDAVQGYTFVPIFNQEIAEFLAKEKSVKFTRNS</sequence>
<comment type="caution">
    <text evidence="3">The sequence shown here is derived from an EMBL/GenBank/DDBJ whole genome shotgun (WGS) entry which is preliminary data.</text>
</comment>
<reference evidence="3 4" key="1">
    <citation type="submission" date="2020-08" db="EMBL/GenBank/DDBJ databases">
        <authorList>
            <person name="Koutsovoulos G."/>
            <person name="Danchin GJ E."/>
        </authorList>
    </citation>
    <scope>NUCLEOTIDE SEQUENCE [LARGE SCALE GENOMIC DNA]</scope>
</reference>
<name>A0A6V7VPB1_MELEN</name>
<dbReference type="AlphaFoldDB" id="A0A6V7VPB1"/>
<dbReference type="GO" id="GO:0005737">
    <property type="term" value="C:cytoplasm"/>
    <property type="evidence" value="ECO:0007669"/>
    <property type="project" value="TreeGrafter"/>
</dbReference>
<dbReference type="InterPro" id="IPR021773">
    <property type="entry name" value="TPC11"/>
</dbReference>
<dbReference type="PANTHER" id="PTHR14374:SF0">
    <property type="entry name" value="TRAFFICKING PROTEIN PARTICLE COMPLEX SUBUNIT 11"/>
    <property type="match status" value="1"/>
</dbReference>
<proteinExistence type="predicted"/>
<evidence type="ECO:0000313" key="4">
    <source>
        <dbReference type="Proteomes" id="UP000580250"/>
    </source>
</evidence>
<keyword evidence="1" id="KW-0175">Coiled coil</keyword>
<evidence type="ECO:0000259" key="2">
    <source>
        <dbReference type="Pfam" id="PF11817"/>
    </source>
</evidence>
<dbReference type="Proteomes" id="UP000580250">
    <property type="component" value="Unassembled WGS sequence"/>
</dbReference>
<feature type="domain" description="Trafficking protein particle complex subunit 11" evidence="2">
    <location>
        <begin position="273"/>
        <end position="530"/>
    </location>
</feature>
<evidence type="ECO:0000256" key="1">
    <source>
        <dbReference type="SAM" id="Coils"/>
    </source>
</evidence>
<gene>
    <name evidence="3" type="ORF">MENT_LOCUS28576</name>
</gene>
<accession>A0A6V7VPB1</accession>